<name>A0ABW2FSI5_9ACTN</name>
<feature type="compositionally biased region" description="Low complexity" evidence="1">
    <location>
        <begin position="1"/>
        <end position="16"/>
    </location>
</feature>
<organism evidence="3 4">
    <name type="scientific">Kitasatospora paranensis</name>
    <dbReference type="NCBI Taxonomy" id="258053"/>
    <lineage>
        <taxon>Bacteria</taxon>
        <taxon>Bacillati</taxon>
        <taxon>Actinomycetota</taxon>
        <taxon>Actinomycetes</taxon>
        <taxon>Kitasatosporales</taxon>
        <taxon>Streptomycetaceae</taxon>
        <taxon>Kitasatospora</taxon>
    </lineage>
</organism>
<evidence type="ECO:0000259" key="2">
    <source>
        <dbReference type="PROSITE" id="PS51819"/>
    </source>
</evidence>
<dbReference type="PANTHER" id="PTHR21366:SF14">
    <property type="entry name" value="GLYOXALASE DOMAIN-CONTAINING PROTEIN 5"/>
    <property type="match status" value="1"/>
</dbReference>
<dbReference type="EMBL" id="JBHTAJ010000006">
    <property type="protein sequence ID" value="MFC7178871.1"/>
    <property type="molecule type" value="Genomic_DNA"/>
</dbReference>
<dbReference type="InterPro" id="IPR029068">
    <property type="entry name" value="Glyas_Bleomycin-R_OHBP_Dase"/>
</dbReference>
<dbReference type="SUPFAM" id="SSF54593">
    <property type="entry name" value="Glyoxalase/Bleomycin resistance protein/Dihydroxybiphenyl dioxygenase"/>
    <property type="match status" value="1"/>
</dbReference>
<protein>
    <submittedName>
        <fullName evidence="3">VOC family protein</fullName>
    </submittedName>
</protein>
<dbReference type="Pfam" id="PF00903">
    <property type="entry name" value="Glyoxalase"/>
    <property type="match status" value="1"/>
</dbReference>
<evidence type="ECO:0000313" key="3">
    <source>
        <dbReference type="EMBL" id="MFC7178871.1"/>
    </source>
</evidence>
<feature type="region of interest" description="Disordered" evidence="1">
    <location>
        <begin position="1"/>
        <end position="26"/>
    </location>
</feature>
<dbReference type="InterPro" id="IPR050383">
    <property type="entry name" value="GlyoxalaseI/FosfomycinResist"/>
</dbReference>
<evidence type="ECO:0000313" key="4">
    <source>
        <dbReference type="Proteomes" id="UP001596435"/>
    </source>
</evidence>
<dbReference type="Gene3D" id="3.10.180.10">
    <property type="entry name" value="2,3-Dihydroxybiphenyl 1,2-Dioxygenase, domain 1"/>
    <property type="match status" value="1"/>
</dbReference>
<dbReference type="PANTHER" id="PTHR21366">
    <property type="entry name" value="GLYOXALASE FAMILY PROTEIN"/>
    <property type="match status" value="1"/>
</dbReference>
<comment type="caution">
    <text evidence="3">The sequence shown here is derived from an EMBL/GenBank/DDBJ whole genome shotgun (WGS) entry which is preliminary data.</text>
</comment>
<sequence length="163" mass="18082">MSTPHTTAHPTAARSTTPEDRPRPGGPLLRVKAFDHLVLNVEDVERALDFYLGRLGLEPVRVTEWRAGEAPFPSVRVTAETIIDLVARDRGASNVDHICLTVEPLDWQEVVDSGLFTVLEGPVRRYGARGSAISLYVQDPDGNTVELRWYPQDTADDRPATRP</sequence>
<dbReference type="PROSITE" id="PS51819">
    <property type="entry name" value="VOC"/>
    <property type="match status" value="1"/>
</dbReference>
<keyword evidence="4" id="KW-1185">Reference proteome</keyword>
<dbReference type="InterPro" id="IPR004360">
    <property type="entry name" value="Glyas_Fos-R_dOase_dom"/>
</dbReference>
<dbReference type="InterPro" id="IPR037523">
    <property type="entry name" value="VOC_core"/>
</dbReference>
<accession>A0ABW2FSI5</accession>
<reference evidence="4" key="1">
    <citation type="journal article" date="2019" name="Int. J. Syst. Evol. Microbiol.">
        <title>The Global Catalogue of Microorganisms (GCM) 10K type strain sequencing project: providing services to taxonomists for standard genome sequencing and annotation.</title>
        <authorList>
            <consortium name="The Broad Institute Genomics Platform"/>
            <consortium name="The Broad Institute Genome Sequencing Center for Infectious Disease"/>
            <person name="Wu L."/>
            <person name="Ma J."/>
        </authorList>
    </citation>
    <scope>NUCLEOTIDE SEQUENCE [LARGE SCALE GENOMIC DNA]</scope>
    <source>
        <strain evidence="4">CGMCC 1.12859</strain>
    </source>
</reference>
<proteinExistence type="predicted"/>
<evidence type="ECO:0000256" key="1">
    <source>
        <dbReference type="SAM" id="MobiDB-lite"/>
    </source>
</evidence>
<feature type="domain" description="VOC" evidence="2">
    <location>
        <begin position="33"/>
        <end position="150"/>
    </location>
</feature>
<dbReference type="RefSeq" id="WP_345706852.1">
    <property type="nucleotide sequence ID" value="NZ_BAABKV010000001.1"/>
</dbReference>
<dbReference type="Proteomes" id="UP001596435">
    <property type="component" value="Unassembled WGS sequence"/>
</dbReference>
<gene>
    <name evidence="3" type="ORF">ACFQMG_04755</name>
</gene>